<comment type="pathway">
    <text evidence="2">Glycan biosynthesis; alginate biosynthesis.</text>
</comment>
<feature type="region of interest" description="Disordered" evidence="7">
    <location>
        <begin position="330"/>
        <end position="365"/>
    </location>
</feature>
<dbReference type="InterPro" id="IPR012334">
    <property type="entry name" value="Pectin_lyas_fold"/>
</dbReference>
<feature type="compositionally biased region" description="Polar residues" evidence="7">
    <location>
        <begin position="347"/>
        <end position="356"/>
    </location>
</feature>
<keyword evidence="8" id="KW-0732">Signal</keyword>
<evidence type="ECO:0000256" key="3">
    <source>
        <dbReference type="ARBA" id="ARBA00010085"/>
    </source>
</evidence>
<evidence type="ECO:0000256" key="4">
    <source>
        <dbReference type="ARBA" id="ARBA00012124"/>
    </source>
</evidence>
<evidence type="ECO:0000256" key="7">
    <source>
        <dbReference type="SAM" id="MobiDB-lite"/>
    </source>
</evidence>
<keyword evidence="6" id="KW-0413">Isomerase</keyword>
<proteinExistence type="inferred from homology"/>
<feature type="compositionally biased region" description="Basic and acidic residues" evidence="7">
    <location>
        <begin position="330"/>
        <end position="346"/>
    </location>
</feature>
<keyword evidence="5" id="KW-0016">Alginate biosynthesis</keyword>
<evidence type="ECO:0000256" key="8">
    <source>
        <dbReference type="SAM" id="SignalP"/>
    </source>
</evidence>
<evidence type="ECO:0000313" key="10">
    <source>
        <dbReference type="EMBL" id="SEC54256.1"/>
    </source>
</evidence>
<accession>A0A1H4TCT2</accession>
<feature type="signal peptide" evidence="8">
    <location>
        <begin position="1"/>
        <end position="27"/>
    </location>
</feature>
<comment type="similarity">
    <text evidence="3">Belongs to the D-mannuronate C5-epimerase family.</text>
</comment>
<reference evidence="10 11" key="1">
    <citation type="submission" date="2016-10" db="EMBL/GenBank/DDBJ databases">
        <authorList>
            <person name="Varghese N."/>
            <person name="Submissions S."/>
        </authorList>
    </citation>
    <scope>NUCLEOTIDE SEQUENCE [LARGE SCALE GENOMIC DNA]</scope>
    <source>
        <strain evidence="10 11">BS3652</strain>
    </source>
</reference>
<comment type="catalytic activity">
    <reaction evidence="1">
        <text>[(1-&gt;4)-beta-D-mannuronosyl](n) = [alginate](n)</text>
        <dbReference type="Rhea" id="RHEA:45572"/>
        <dbReference type="Rhea" id="RHEA-COMP:11264"/>
        <dbReference type="Rhea" id="RHEA-COMP:11270"/>
        <dbReference type="ChEBI" id="CHEBI:58187"/>
        <dbReference type="ChEBI" id="CHEBI:85311"/>
        <dbReference type="EC" id="5.1.3.37"/>
    </reaction>
</comment>
<sequence length="365" mass="39612">MNKSSGLKRGLNCFFSLLVTCPVVVFAAEGGTCKLPAQSALSGKVELDGSCTYTQSLRLPNSNTHLDCKGATLDGGNKIPIGIVVGGGKKKIENVTVENCRIQNFKNRGISITSGFHIKDLSADRDANYKMAPSHIVIDNVTVSNSGRGGVYFDSYTTESTLKNSTVQGSGNVGVYLEQGTQRLNIVNNTIQGNGKAGGREGLSVDSSAHNTIEGNRFIGNTRGGVLMYKNCGEHYRAGKSALRWQSSDFNTIRNNTFTNERVGVWIASRQGKDLSTWGCGDPAVDPNGKYYKDYANNNIVEGNQFCNTKTAVRVEGDNNKIMRNRIDSRSRESVLEPYKHAKKPDGQNTKGNTVESNDKVECSR</sequence>
<dbReference type="InterPro" id="IPR011050">
    <property type="entry name" value="Pectin_lyase_fold/virulence"/>
</dbReference>
<dbReference type="SUPFAM" id="SSF51126">
    <property type="entry name" value="Pectin lyase-like"/>
    <property type="match status" value="1"/>
</dbReference>
<dbReference type="Pfam" id="PF13229">
    <property type="entry name" value="Beta_helix"/>
    <property type="match status" value="1"/>
</dbReference>
<dbReference type="InterPro" id="IPR006626">
    <property type="entry name" value="PbH1"/>
</dbReference>
<name>A0A1H4TCT2_PSETA</name>
<evidence type="ECO:0000313" key="11">
    <source>
        <dbReference type="Proteomes" id="UP000183155"/>
    </source>
</evidence>
<gene>
    <name evidence="10" type="ORF">SAMN04490203_2613</name>
</gene>
<protein>
    <recommendedName>
        <fullName evidence="4">mannuronan 5-epimerase</fullName>
        <ecNumber evidence="4">5.1.3.37</ecNumber>
    </recommendedName>
</protein>
<evidence type="ECO:0000256" key="2">
    <source>
        <dbReference type="ARBA" id="ARBA00005182"/>
    </source>
</evidence>
<dbReference type="EMBL" id="FNRS01000001">
    <property type="protein sequence ID" value="SEC54256.1"/>
    <property type="molecule type" value="Genomic_DNA"/>
</dbReference>
<dbReference type="InterPro" id="IPR039448">
    <property type="entry name" value="Beta_helix"/>
</dbReference>
<feature type="chain" id="PRO_5045507871" description="mannuronan 5-epimerase" evidence="8">
    <location>
        <begin position="28"/>
        <end position="365"/>
    </location>
</feature>
<feature type="domain" description="Right handed beta helix" evidence="9">
    <location>
        <begin position="84"/>
        <end position="272"/>
    </location>
</feature>
<evidence type="ECO:0000259" key="9">
    <source>
        <dbReference type="Pfam" id="PF13229"/>
    </source>
</evidence>
<dbReference type="Proteomes" id="UP000183155">
    <property type="component" value="Unassembled WGS sequence"/>
</dbReference>
<evidence type="ECO:0000256" key="5">
    <source>
        <dbReference type="ARBA" id="ARBA00022841"/>
    </source>
</evidence>
<organism evidence="10 11">
    <name type="scientific">Pseudomonas taetrolens</name>
    <dbReference type="NCBI Taxonomy" id="47884"/>
    <lineage>
        <taxon>Bacteria</taxon>
        <taxon>Pseudomonadati</taxon>
        <taxon>Pseudomonadota</taxon>
        <taxon>Gammaproteobacteria</taxon>
        <taxon>Pseudomonadales</taxon>
        <taxon>Pseudomonadaceae</taxon>
        <taxon>Pseudomonas</taxon>
    </lineage>
</organism>
<evidence type="ECO:0000256" key="6">
    <source>
        <dbReference type="ARBA" id="ARBA00023235"/>
    </source>
</evidence>
<dbReference type="SMART" id="SM00710">
    <property type="entry name" value="PbH1"/>
    <property type="match status" value="7"/>
</dbReference>
<keyword evidence="11" id="KW-1185">Reference proteome</keyword>
<comment type="caution">
    <text evidence="10">The sequence shown here is derived from an EMBL/GenBank/DDBJ whole genome shotgun (WGS) entry which is preliminary data.</text>
</comment>
<dbReference type="Gene3D" id="2.160.20.10">
    <property type="entry name" value="Single-stranded right-handed beta-helix, Pectin lyase-like"/>
    <property type="match status" value="1"/>
</dbReference>
<dbReference type="EC" id="5.1.3.37" evidence="4"/>
<evidence type="ECO:0000256" key="1">
    <source>
        <dbReference type="ARBA" id="ARBA00001550"/>
    </source>
</evidence>